<keyword evidence="1" id="KW-0675">Receptor</keyword>
<evidence type="ECO:0000313" key="2">
    <source>
        <dbReference type="Proteomes" id="UP000265520"/>
    </source>
</evidence>
<evidence type="ECO:0000313" key="1">
    <source>
        <dbReference type="EMBL" id="MCI26689.1"/>
    </source>
</evidence>
<dbReference type="EMBL" id="LXQA010154753">
    <property type="protein sequence ID" value="MCI26689.1"/>
    <property type="molecule type" value="Genomic_DNA"/>
</dbReference>
<accession>A0A392QRT8</accession>
<dbReference type="AlphaFoldDB" id="A0A392QRT8"/>
<keyword evidence="2" id="KW-1185">Reference proteome</keyword>
<keyword evidence="1" id="KW-0418">Kinase</keyword>
<name>A0A392QRT8_9FABA</name>
<comment type="caution">
    <text evidence="1">The sequence shown here is derived from an EMBL/GenBank/DDBJ whole genome shotgun (WGS) entry which is preliminary data.</text>
</comment>
<proteinExistence type="predicted"/>
<dbReference type="Proteomes" id="UP000265520">
    <property type="component" value="Unassembled WGS sequence"/>
</dbReference>
<protein>
    <submittedName>
        <fullName evidence="1">Putative leucine-rich repeat receptor-like protein kinase</fullName>
    </submittedName>
</protein>
<sequence length="74" mass="8461">LFVLSKKRRAGSSELNPFVNWEQNKNSGAAPQLKGARWFSFDDTRKYTNNFAESNTIGSGGYQQKLMCLWLEKV</sequence>
<reference evidence="1 2" key="1">
    <citation type="journal article" date="2018" name="Front. Plant Sci.">
        <title>Red Clover (Trifolium pratense) and Zigzag Clover (T. medium) - A Picture of Genomic Similarities and Differences.</title>
        <authorList>
            <person name="Dluhosova J."/>
            <person name="Istvanek J."/>
            <person name="Nedelnik J."/>
            <person name="Repkova J."/>
        </authorList>
    </citation>
    <scope>NUCLEOTIDE SEQUENCE [LARGE SCALE GENOMIC DNA]</scope>
    <source>
        <strain evidence="2">cv. 10/8</strain>
        <tissue evidence="1">Leaf</tissue>
    </source>
</reference>
<feature type="non-terminal residue" evidence="1">
    <location>
        <position position="1"/>
    </location>
</feature>
<keyword evidence="1" id="KW-0808">Transferase</keyword>
<dbReference type="GO" id="GO:0016301">
    <property type="term" value="F:kinase activity"/>
    <property type="evidence" value="ECO:0007669"/>
    <property type="project" value="UniProtKB-KW"/>
</dbReference>
<organism evidence="1 2">
    <name type="scientific">Trifolium medium</name>
    <dbReference type="NCBI Taxonomy" id="97028"/>
    <lineage>
        <taxon>Eukaryota</taxon>
        <taxon>Viridiplantae</taxon>
        <taxon>Streptophyta</taxon>
        <taxon>Embryophyta</taxon>
        <taxon>Tracheophyta</taxon>
        <taxon>Spermatophyta</taxon>
        <taxon>Magnoliopsida</taxon>
        <taxon>eudicotyledons</taxon>
        <taxon>Gunneridae</taxon>
        <taxon>Pentapetalae</taxon>
        <taxon>rosids</taxon>
        <taxon>fabids</taxon>
        <taxon>Fabales</taxon>
        <taxon>Fabaceae</taxon>
        <taxon>Papilionoideae</taxon>
        <taxon>50 kb inversion clade</taxon>
        <taxon>NPAAA clade</taxon>
        <taxon>Hologalegina</taxon>
        <taxon>IRL clade</taxon>
        <taxon>Trifolieae</taxon>
        <taxon>Trifolium</taxon>
    </lineage>
</organism>